<reference evidence="2" key="1">
    <citation type="submission" date="2022-12" db="EMBL/GenBank/DDBJ databases">
        <title>Clostridium sp. nov., isolated from industrial wastewater.</title>
        <authorList>
            <person name="Jiayan W."/>
        </authorList>
    </citation>
    <scope>NUCLEOTIDE SEQUENCE</scope>
    <source>
        <strain evidence="2">ZC22-4</strain>
    </source>
</reference>
<accession>A0ABT4D6T4</accession>
<organism evidence="2 3">
    <name type="scientific">Clostridium brassicae</name>
    <dbReference type="NCBI Taxonomy" id="2999072"/>
    <lineage>
        <taxon>Bacteria</taxon>
        <taxon>Bacillati</taxon>
        <taxon>Bacillota</taxon>
        <taxon>Clostridia</taxon>
        <taxon>Eubacteriales</taxon>
        <taxon>Clostridiaceae</taxon>
        <taxon>Clostridium</taxon>
    </lineage>
</organism>
<dbReference type="PANTHER" id="PTHR30383">
    <property type="entry name" value="THIOESTERASE 1/PROTEASE 1/LYSOPHOSPHOLIPASE L1"/>
    <property type="match status" value="1"/>
</dbReference>
<dbReference type="PANTHER" id="PTHR30383:SF5">
    <property type="entry name" value="SGNH HYDROLASE-TYPE ESTERASE DOMAIN-CONTAINING PROTEIN"/>
    <property type="match status" value="1"/>
</dbReference>
<dbReference type="SUPFAM" id="SSF52266">
    <property type="entry name" value="SGNH hydrolase"/>
    <property type="match status" value="1"/>
</dbReference>
<protein>
    <submittedName>
        <fullName evidence="2">GDSL-type esterase/lipase family protein</fullName>
    </submittedName>
</protein>
<dbReference type="InterPro" id="IPR036514">
    <property type="entry name" value="SGNH_hydro_sf"/>
</dbReference>
<sequence length="192" mass="21997">MNIVCIGDSLTFGYGVNSNENWIHLVNSNLNLSLTNKGFNGDTTAGMLFRFYEDVILNCPKYAFIMGGTNDFLLNYSVNNVIDNMKSILIEAKKNNIEVILGIQPAVISQLANKYWMYSDYAKVNDRIQQYKNWLLTYSMKNSLIYINFYDVIQKSLSTYKENELYLDGIHLTSKGHKIMAKTFITSLSSFK</sequence>
<dbReference type="InterPro" id="IPR013830">
    <property type="entry name" value="SGNH_hydro"/>
</dbReference>
<keyword evidence="3" id="KW-1185">Reference proteome</keyword>
<dbReference type="Proteomes" id="UP001144612">
    <property type="component" value="Unassembled WGS sequence"/>
</dbReference>
<dbReference type="InterPro" id="IPR051532">
    <property type="entry name" value="Ester_Hydrolysis_Enzymes"/>
</dbReference>
<dbReference type="RefSeq" id="WP_268060423.1">
    <property type="nucleotide sequence ID" value="NZ_JAPQFJ010000004.1"/>
</dbReference>
<evidence type="ECO:0000313" key="2">
    <source>
        <dbReference type="EMBL" id="MCY6958010.1"/>
    </source>
</evidence>
<evidence type="ECO:0000313" key="3">
    <source>
        <dbReference type="Proteomes" id="UP001144612"/>
    </source>
</evidence>
<dbReference type="EMBL" id="JAPQFJ010000004">
    <property type="protein sequence ID" value="MCY6958010.1"/>
    <property type="molecule type" value="Genomic_DNA"/>
</dbReference>
<dbReference type="Gene3D" id="3.40.50.1110">
    <property type="entry name" value="SGNH hydrolase"/>
    <property type="match status" value="1"/>
</dbReference>
<dbReference type="Pfam" id="PF13472">
    <property type="entry name" value="Lipase_GDSL_2"/>
    <property type="match status" value="1"/>
</dbReference>
<comment type="caution">
    <text evidence="2">The sequence shown here is derived from an EMBL/GenBank/DDBJ whole genome shotgun (WGS) entry which is preliminary data.</text>
</comment>
<feature type="domain" description="SGNH hydrolase-type esterase" evidence="1">
    <location>
        <begin position="5"/>
        <end position="179"/>
    </location>
</feature>
<proteinExistence type="predicted"/>
<gene>
    <name evidence="2" type="ORF">OW729_05245</name>
</gene>
<evidence type="ECO:0000259" key="1">
    <source>
        <dbReference type="Pfam" id="PF13472"/>
    </source>
</evidence>
<name>A0ABT4D6T4_9CLOT</name>